<protein>
    <recommendedName>
        <fullName evidence="3">Carbohydrate-binding domain-containing protein</fullName>
    </recommendedName>
</protein>
<dbReference type="CDD" id="cd00241">
    <property type="entry name" value="DOMON_like"/>
    <property type="match status" value="1"/>
</dbReference>
<dbReference type="AlphaFoldDB" id="A0A518DR44"/>
<proteinExistence type="predicted"/>
<evidence type="ECO:0008006" key="3">
    <source>
        <dbReference type="Google" id="ProtNLM"/>
    </source>
</evidence>
<sequence length="215" mass="24270">MSDSLLSPPFLFRFEAPLPYRKEIWPISTPWDEECRLPTFPGEPGETAFADLRGAWNENGVTFSLQVDGKKKAPLRRDAFFEASDGLQLWIDTRATLNVHRASHFCHRLLFLPPEGKEKTGLASALRINRAKAAPKPPPANTLQATGQSTKRGYTLYAHIRAAALQGFDPEEHPRWGFFYAVNDAELGRQTWSIGSEFPYEEDPSVWGLLELVQE</sequence>
<reference evidence="1 2" key="1">
    <citation type="submission" date="2019-02" db="EMBL/GenBank/DDBJ databases">
        <title>Deep-cultivation of Planctomycetes and their phenomic and genomic characterization uncovers novel biology.</title>
        <authorList>
            <person name="Wiegand S."/>
            <person name="Jogler M."/>
            <person name="Boedeker C."/>
            <person name="Pinto D."/>
            <person name="Vollmers J."/>
            <person name="Rivas-Marin E."/>
            <person name="Kohn T."/>
            <person name="Peeters S.H."/>
            <person name="Heuer A."/>
            <person name="Rast P."/>
            <person name="Oberbeckmann S."/>
            <person name="Bunk B."/>
            <person name="Jeske O."/>
            <person name="Meyerdierks A."/>
            <person name="Storesund J.E."/>
            <person name="Kallscheuer N."/>
            <person name="Luecker S."/>
            <person name="Lage O.M."/>
            <person name="Pohl T."/>
            <person name="Merkel B.J."/>
            <person name="Hornburger P."/>
            <person name="Mueller R.-W."/>
            <person name="Bruemmer F."/>
            <person name="Labrenz M."/>
            <person name="Spormann A.M."/>
            <person name="Op den Camp H."/>
            <person name="Overmann J."/>
            <person name="Amann R."/>
            <person name="Jetten M.S.M."/>
            <person name="Mascher T."/>
            <person name="Medema M.H."/>
            <person name="Devos D.P."/>
            <person name="Kaster A.-K."/>
            <person name="Ovreas L."/>
            <person name="Rohde M."/>
            <person name="Galperin M.Y."/>
            <person name="Jogler C."/>
        </authorList>
    </citation>
    <scope>NUCLEOTIDE SEQUENCE [LARGE SCALE GENOMIC DNA]</scope>
    <source>
        <strain evidence="1 2">Pla85_3_4</strain>
    </source>
</reference>
<gene>
    <name evidence="1" type="ORF">Pla8534_20810</name>
</gene>
<name>A0A518DR44_9BACT</name>
<dbReference type="Gene3D" id="2.60.40.1190">
    <property type="match status" value="1"/>
</dbReference>
<evidence type="ECO:0000313" key="1">
    <source>
        <dbReference type="EMBL" id="QDU94292.1"/>
    </source>
</evidence>
<dbReference type="Proteomes" id="UP000317648">
    <property type="component" value="Chromosome"/>
</dbReference>
<organism evidence="1 2">
    <name type="scientific">Lignipirellula cremea</name>
    <dbReference type="NCBI Taxonomy" id="2528010"/>
    <lineage>
        <taxon>Bacteria</taxon>
        <taxon>Pseudomonadati</taxon>
        <taxon>Planctomycetota</taxon>
        <taxon>Planctomycetia</taxon>
        <taxon>Pirellulales</taxon>
        <taxon>Pirellulaceae</taxon>
        <taxon>Lignipirellula</taxon>
    </lineage>
</organism>
<dbReference type="RefSeq" id="WP_145052457.1">
    <property type="nucleotide sequence ID" value="NZ_CP036433.1"/>
</dbReference>
<dbReference type="EMBL" id="CP036433">
    <property type="protein sequence ID" value="QDU94292.1"/>
    <property type="molecule type" value="Genomic_DNA"/>
</dbReference>
<dbReference type="OrthoDB" id="261771at2"/>
<accession>A0A518DR44</accession>
<dbReference type="KEGG" id="lcre:Pla8534_20810"/>
<keyword evidence="2" id="KW-1185">Reference proteome</keyword>
<evidence type="ECO:0000313" key="2">
    <source>
        <dbReference type="Proteomes" id="UP000317648"/>
    </source>
</evidence>